<keyword evidence="2" id="KW-1185">Reference proteome</keyword>
<dbReference type="Gene3D" id="3.40.50.300">
    <property type="entry name" value="P-loop containing nucleotide triphosphate hydrolases"/>
    <property type="match status" value="1"/>
</dbReference>
<evidence type="ECO:0000313" key="2">
    <source>
        <dbReference type="Proteomes" id="UP001152872"/>
    </source>
</evidence>
<evidence type="ECO:0000313" key="1">
    <source>
        <dbReference type="EMBL" id="MDG3493111.1"/>
    </source>
</evidence>
<sequence length="533" mass="60025">MPSYLIAINYWLLINCQILTPPITNSPMSLPPIIEQMLAPEFYDHPVTEPIQLLQTHISFVLLTGDYAYKVKKPMNFGFLDFSTLAKRKYFCEEELRLNRRLAPDLYLSVLPIAETDGQYHFDRSGEKTAVEYAIAMPEFSQEDLLIEMFASGRLTADHVKQIGEQLAVFHQKALTNEHINTFGTAEAVRAVANDNYASTEKYIGIAQTAEYFEQTRAYTEKFFAENTDLFSDRIAKGKVRECHGDVHLKNICLYQDKIQIFDCIEFNEPFRNSDVLYDAAFLLMDLQFRGRRDLANIFLNTYLERTGDYEGAVLLPLHCSMRAYVRAKVTSFLLDDPNIPADVKANAQTEAAAYYKLAWEYTQPKQGKLIIMSGVSGSGKSTTAKAIASEQDAIYLRSDAIRKQIAGIDLMERGSDDIYTPEMTAQTYARLAELGSLLASKGFTVILDAKYDRISLRSQAIAAAQAQNIPVVIRHCTAPVEVLQQRLRDRAAANNDIADATVELLASQQAAFEDFTTEELVLVKKGERIIAI</sequence>
<proteinExistence type="predicted"/>
<dbReference type="PANTHER" id="PTHR43883">
    <property type="entry name" value="SLR0207 PROTEIN"/>
    <property type="match status" value="1"/>
</dbReference>
<dbReference type="InterPro" id="IPR011009">
    <property type="entry name" value="Kinase-like_dom_sf"/>
</dbReference>
<dbReference type="Proteomes" id="UP001152872">
    <property type="component" value="Unassembled WGS sequence"/>
</dbReference>
<protein>
    <submittedName>
        <fullName evidence="1">AAA family ATPase</fullName>
    </submittedName>
</protein>
<gene>
    <name evidence="1" type="ORF">FEV09_00910</name>
</gene>
<dbReference type="InterPro" id="IPR052732">
    <property type="entry name" value="Cell-binding_unc_protein"/>
</dbReference>
<reference evidence="1" key="1">
    <citation type="submission" date="2019-05" db="EMBL/GenBank/DDBJ databases">
        <title>Whole genome sequencing of Pseudanabaena catenata USMAC16.</title>
        <authorList>
            <person name="Khan Z."/>
            <person name="Omar W.M."/>
            <person name="Convey P."/>
            <person name="Merican F."/>
            <person name="Najimudin N."/>
        </authorList>
    </citation>
    <scope>NUCLEOTIDE SEQUENCE</scope>
    <source>
        <strain evidence="1">USMAC16</strain>
    </source>
</reference>
<dbReference type="SUPFAM" id="SSF56112">
    <property type="entry name" value="Protein kinase-like (PK-like)"/>
    <property type="match status" value="1"/>
</dbReference>
<organism evidence="1 2">
    <name type="scientific">Pseudanabaena catenata USMAC16</name>
    <dbReference type="NCBI Taxonomy" id="1855837"/>
    <lineage>
        <taxon>Bacteria</taxon>
        <taxon>Bacillati</taxon>
        <taxon>Cyanobacteriota</taxon>
        <taxon>Cyanophyceae</taxon>
        <taxon>Pseudanabaenales</taxon>
        <taxon>Pseudanabaenaceae</taxon>
        <taxon>Pseudanabaena</taxon>
    </lineage>
</organism>
<accession>A0A9X4RG58</accession>
<dbReference type="AlphaFoldDB" id="A0A9X4RG58"/>
<dbReference type="Pfam" id="PF13671">
    <property type="entry name" value="AAA_33"/>
    <property type="match status" value="1"/>
</dbReference>
<dbReference type="EMBL" id="VBTY01000004">
    <property type="protein sequence ID" value="MDG3493111.1"/>
    <property type="molecule type" value="Genomic_DNA"/>
</dbReference>
<name>A0A9X4RG58_9CYAN</name>
<comment type="caution">
    <text evidence="1">The sequence shown here is derived from an EMBL/GenBank/DDBJ whole genome shotgun (WGS) entry which is preliminary data.</text>
</comment>
<dbReference type="PANTHER" id="PTHR43883:SF1">
    <property type="entry name" value="GLUCONOKINASE"/>
    <property type="match status" value="1"/>
</dbReference>
<dbReference type="InterPro" id="IPR027417">
    <property type="entry name" value="P-loop_NTPase"/>
</dbReference>
<dbReference type="SUPFAM" id="SSF52540">
    <property type="entry name" value="P-loop containing nucleoside triphosphate hydrolases"/>
    <property type="match status" value="1"/>
</dbReference>